<dbReference type="InterPro" id="IPR050966">
    <property type="entry name" value="Glutamyl_endopeptidase"/>
</dbReference>
<dbReference type="Proteomes" id="UP000032066">
    <property type="component" value="Unassembled WGS sequence"/>
</dbReference>
<reference evidence="4 5" key="1">
    <citation type="submission" date="2015-02" db="EMBL/GenBank/DDBJ databases">
        <title>Draft genome sequence of Kitasatospora griseola MF730-N6, a bafilomycin, terpentecin and satosporin producer.</title>
        <authorList>
            <person name="Arens J.C."/>
            <person name="Haltli B."/>
            <person name="Kerr R.G."/>
        </authorList>
    </citation>
    <scope>NUCLEOTIDE SEQUENCE [LARGE SCALE GENOMIC DNA]</scope>
    <source>
        <strain evidence="4 5">MF730-N6</strain>
    </source>
</reference>
<dbReference type="SUPFAM" id="SSF50494">
    <property type="entry name" value="Trypsin-like serine proteases"/>
    <property type="match status" value="1"/>
</dbReference>
<protein>
    <recommendedName>
        <fullName evidence="6">V8-like Glu-specific endopeptidase</fullName>
    </recommendedName>
</protein>
<dbReference type="STRING" id="2064.TR51_08255"/>
<evidence type="ECO:0000313" key="5">
    <source>
        <dbReference type="Proteomes" id="UP000032066"/>
    </source>
</evidence>
<keyword evidence="1 3" id="KW-0732">Signal</keyword>
<dbReference type="PATRIC" id="fig|2064.6.peg.1760"/>
<evidence type="ECO:0000313" key="4">
    <source>
        <dbReference type="EMBL" id="KIQ65846.1"/>
    </source>
</evidence>
<evidence type="ECO:0008006" key="6">
    <source>
        <dbReference type="Google" id="ProtNLM"/>
    </source>
</evidence>
<dbReference type="PANTHER" id="PTHR15462:SF19">
    <property type="entry name" value="PEPTIDASE S1 DOMAIN-CONTAINING PROTEIN"/>
    <property type="match status" value="1"/>
</dbReference>
<organism evidence="4 5">
    <name type="scientific">Kitasatospora griseola</name>
    <name type="common">Streptomyces griseolosporeus</name>
    <dbReference type="NCBI Taxonomy" id="2064"/>
    <lineage>
        <taxon>Bacteria</taxon>
        <taxon>Bacillati</taxon>
        <taxon>Actinomycetota</taxon>
        <taxon>Actinomycetes</taxon>
        <taxon>Kitasatosporales</taxon>
        <taxon>Streptomycetaceae</taxon>
        <taxon>Kitasatospora</taxon>
    </lineage>
</organism>
<accession>A0A0D0P2J9</accession>
<feature type="region of interest" description="Disordered" evidence="2">
    <location>
        <begin position="32"/>
        <end position="53"/>
    </location>
</feature>
<gene>
    <name evidence="4" type="ORF">TR51_08255</name>
</gene>
<keyword evidence="5" id="KW-1185">Reference proteome</keyword>
<evidence type="ECO:0000256" key="3">
    <source>
        <dbReference type="SAM" id="SignalP"/>
    </source>
</evidence>
<evidence type="ECO:0000256" key="1">
    <source>
        <dbReference type="ARBA" id="ARBA00022729"/>
    </source>
</evidence>
<dbReference type="InterPro" id="IPR043504">
    <property type="entry name" value="Peptidase_S1_PA_chymotrypsin"/>
</dbReference>
<dbReference type="EMBL" id="JXZB01000002">
    <property type="protein sequence ID" value="KIQ65846.1"/>
    <property type="molecule type" value="Genomic_DNA"/>
</dbReference>
<dbReference type="PANTHER" id="PTHR15462">
    <property type="entry name" value="SERINE PROTEASE"/>
    <property type="match status" value="1"/>
</dbReference>
<sequence>MPMTTQHRTARRVRSAAAAALVTVLAVTTAACQSQSPKPNPAPPGSSGAAKPGVDVKDIQSALAKVSSWTADDWADWAEKNGFKPEDLQAIKAFWDRGRLSGAKGVDIEKPDTKKWPSMADVNFPKAIAAKPQPHPYSADTAVVGKIFIQTPEGEGQCSGTVVSDPAHPGKSNLVWTAAHCAHGGKGKDYFQKMAFVPAYNKSGASSKGKDATLEQVAPLGVWAARGMLVMPQWLQKEGEHGSSASQFDFAVVRVAASDGSKRSLEETVGGSMPIWFGAQPGDITSPSSYGYPAADPFDGEELEHCDSALKPTPFVFDASRPPMLAIGCTMTGGSSGGGWFTKHDGKTVLFSDNSIGNDSWMAGPNLGPDAKRMFDAFVQGKGGQQ</sequence>
<dbReference type="AlphaFoldDB" id="A0A0D0P2J9"/>
<dbReference type="InterPro" id="IPR009003">
    <property type="entry name" value="Peptidase_S1_PA"/>
</dbReference>
<proteinExistence type="predicted"/>
<comment type="caution">
    <text evidence="4">The sequence shown here is derived from an EMBL/GenBank/DDBJ whole genome shotgun (WGS) entry which is preliminary data.</text>
</comment>
<evidence type="ECO:0000256" key="2">
    <source>
        <dbReference type="SAM" id="MobiDB-lite"/>
    </source>
</evidence>
<feature type="signal peptide" evidence="3">
    <location>
        <begin position="1"/>
        <end position="30"/>
    </location>
</feature>
<feature type="chain" id="PRO_5038573820" description="V8-like Glu-specific endopeptidase" evidence="3">
    <location>
        <begin position="31"/>
        <end position="386"/>
    </location>
</feature>
<dbReference type="Gene3D" id="2.40.10.10">
    <property type="entry name" value="Trypsin-like serine proteases"/>
    <property type="match status" value="2"/>
</dbReference>
<name>A0A0D0P2J9_KITGR</name>